<evidence type="ECO:0000313" key="2">
    <source>
        <dbReference type="Proteomes" id="UP000245919"/>
    </source>
</evidence>
<gene>
    <name evidence="1" type="ORF">LL14B4_10410</name>
</gene>
<organism evidence="1 2">
    <name type="scientific">Lactococcus lactis subsp. lactis</name>
    <name type="common">Streptococcus lactis</name>
    <dbReference type="NCBI Taxonomy" id="1360"/>
    <lineage>
        <taxon>Bacteria</taxon>
        <taxon>Bacillati</taxon>
        <taxon>Bacillota</taxon>
        <taxon>Bacilli</taxon>
        <taxon>Lactobacillales</taxon>
        <taxon>Streptococcaceae</taxon>
        <taxon>Lactococcus</taxon>
    </lineage>
</organism>
<reference evidence="1 2" key="1">
    <citation type="submission" date="2018-03" db="EMBL/GenBank/DDBJ databases">
        <title>Genome sequence of Lactococcus lactis strain 14B4 from almond drupe.</title>
        <authorList>
            <person name="Tran T.D."/>
            <person name="McGarvey J.A."/>
            <person name="Huynh S."/>
            <person name="Parker C.T."/>
        </authorList>
    </citation>
    <scope>NUCLEOTIDE SEQUENCE [LARGE SCALE GENOMIC DNA]</scope>
    <source>
        <strain evidence="1 2">14B4</strain>
    </source>
</reference>
<evidence type="ECO:0000313" key="1">
    <source>
        <dbReference type="EMBL" id="AWN66565.1"/>
    </source>
</evidence>
<dbReference type="Proteomes" id="UP000245919">
    <property type="component" value="Chromosome"/>
</dbReference>
<dbReference type="AlphaFoldDB" id="A0A2Z3KKY0"/>
<dbReference type="RefSeq" id="WP_109991252.1">
    <property type="nucleotide sequence ID" value="NZ_CP028160.1"/>
</dbReference>
<dbReference type="GeneID" id="89634192"/>
<name>A0A2Z3KKY0_LACLL</name>
<sequence length="146" mass="17414">MNLPKIKNECEHLIKCFISFHEALERYSETFKKTNPNLYSNLSDKFKNYQLGDYEEVSMDSIEKSLDALQPDEAVLCFTPLKFDMEVYRDIFKDEYNALIKQRPYSADNLISQVDNAHKKYWEYVTTLNDIIFKCLYEEEVEEIHV</sequence>
<proteinExistence type="predicted"/>
<dbReference type="EMBL" id="CP028160">
    <property type="protein sequence ID" value="AWN66565.1"/>
    <property type="molecule type" value="Genomic_DNA"/>
</dbReference>
<protein>
    <submittedName>
        <fullName evidence="1">Uncharacterized protein</fullName>
    </submittedName>
</protein>
<accession>A0A2Z3KKY0</accession>